<evidence type="ECO:0000256" key="14">
    <source>
        <dbReference type="PIRSR" id="PIRSR618044-2"/>
    </source>
</evidence>
<dbReference type="Pfam" id="PF00768">
    <property type="entry name" value="Peptidase_S11"/>
    <property type="match status" value="1"/>
</dbReference>
<dbReference type="Gene3D" id="3.40.710.10">
    <property type="entry name" value="DD-peptidase/beta-lactamase superfamily"/>
    <property type="match status" value="1"/>
</dbReference>
<feature type="binding site" evidence="14">
    <location>
        <position position="233"/>
    </location>
    <ligand>
        <name>substrate</name>
    </ligand>
</feature>
<dbReference type="GO" id="GO:0006508">
    <property type="term" value="P:proteolysis"/>
    <property type="evidence" value="ECO:0007669"/>
    <property type="project" value="UniProtKB-KW"/>
</dbReference>
<evidence type="ECO:0000259" key="17">
    <source>
        <dbReference type="SMART" id="SM00936"/>
    </source>
</evidence>
<dbReference type="GO" id="GO:0071555">
    <property type="term" value="P:cell wall organization"/>
    <property type="evidence" value="ECO:0007669"/>
    <property type="project" value="UniProtKB-KW"/>
</dbReference>
<evidence type="ECO:0000256" key="3">
    <source>
        <dbReference type="ARBA" id="ARBA00007164"/>
    </source>
</evidence>
<feature type="chain" id="PRO_5030591715" description="serine-type D-Ala-D-Ala carboxypeptidase" evidence="16">
    <location>
        <begin position="24"/>
        <end position="403"/>
    </location>
</feature>
<dbReference type="UniPathway" id="UPA00219"/>
<gene>
    <name evidence="18" type="ORF">GGR34_003254</name>
</gene>
<evidence type="ECO:0000313" key="19">
    <source>
        <dbReference type="Proteomes" id="UP000519439"/>
    </source>
</evidence>
<proteinExistence type="inferred from homology"/>
<evidence type="ECO:0000256" key="8">
    <source>
        <dbReference type="ARBA" id="ARBA00022801"/>
    </source>
</evidence>
<dbReference type="InterPro" id="IPR012338">
    <property type="entry name" value="Beta-lactam/transpept-like"/>
</dbReference>
<feature type="active site" description="Acyl-ester intermediate" evidence="13">
    <location>
        <position position="66"/>
    </location>
</feature>
<keyword evidence="19" id="KW-1185">Reference proteome</keyword>
<keyword evidence="6" id="KW-0645">Protease</keyword>
<keyword evidence="11" id="KW-0961">Cell wall biogenesis/degradation</keyword>
<dbReference type="Proteomes" id="UP000519439">
    <property type="component" value="Unassembled WGS sequence"/>
</dbReference>
<name>A0A7W6IHH2_9HYPH</name>
<protein>
    <recommendedName>
        <fullName evidence="4">serine-type D-Ala-D-Ala carboxypeptidase</fullName>
        <ecNumber evidence="4">3.4.16.4</ecNumber>
    </recommendedName>
</protein>
<evidence type="ECO:0000256" key="11">
    <source>
        <dbReference type="ARBA" id="ARBA00023316"/>
    </source>
</evidence>
<dbReference type="PANTHER" id="PTHR21581:SF6">
    <property type="entry name" value="TRAFFICKING PROTEIN PARTICLE COMPLEX SUBUNIT 12"/>
    <property type="match status" value="1"/>
</dbReference>
<evidence type="ECO:0000256" key="5">
    <source>
        <dbReference type="ARBA" id="ARBA00022645"/>
    </source>
</evidence>
<comment type="pathway">
    <text evidence="2">Cell wall biogenesis; peptidoglycan biosynthesis.</text>
</comment>
<dbReference type="GO" id="GO:0008360">
    <property type="term" value="P:regulation of cell shape"/>
    <property type="evidence" value="ECO:0007669"/>
    <property type="project" value="UniProtKB-KW"/>
</dbReference>
<dbReference type="InterPro" id="IPR001967">
    <property type="entry name" value="Peptidase_S11_N"/>
</dbReference>
<dbReference type="Pfam" id="PF07943">
    <property type="entry name" value="PBP5_C"/>
    <property type="match status" value="1"/>
</dbReference>
<dbReference type="EMBL" id="JACIDC010000012">
    <property type="protein sequence ID" value="MBB4041577.1"/>
    <property type="molecule type" value="Genomic_DNA"/>
</dbReference>
<comment type="similarity">
    <text evidence="3 15">Belongs to the peptidase S11 family.</text>
</comment>
<dbReference type="EC" id="3.4.16.4" evidence="4"/>
<evidence type="ECO:0000256" key="4">
    <source>
        <dbReference type="ARBA" id="ARBA00012448"/>
    </source>
</evidence>
<keyword evidence="10" id="KW-0573">Peptidoglycan synthesis</keyword>
<dbReference type="PANTHER" id="PTHR21581">
    <property type="entry name" value="D-ALANYL-D-ALANINE CARBOXYPEPTIDASE"/>
    <property type="match status" value="1"/>
</dbReference>
<organism evidence="18 19">
    <name type="scientific">Microvirga flocculans</name>
    <dbReference type="NCBI Taxonomy" id="217168"/>
    <lineage>
        <taxon>Bacteria</taxon>
        <taxon>Pseudomonadati</taxon>
        <taxon>Pseudomonadota</taxon>
        <taxon>Alphaproteobacteria</taxon>
        <taxon>Hyphomicrobiales</taxon>
        <taxon>Methylobacteriaceae</taxon>
        <taxon>Microvirga</taxon>
    </lineage>
</organism>
<evidence type="ECO:0000256" key="16">
    <source>
        <dbReference type="SAM" id="SignalP"/>
    </source>
</evidence>
<keyword evidence="9" id="KW-0133">Cell shape</keyword>
<dbReference type="Gene3D" id="2.60.410.10">
    <property type="entry name" value="D-Ala-D-Ala carboxypeptidase, C-terminal domain"/>
    <property type="match status" value="1"/>
</dbReference>
<keyword evidence="8 18" id="KW-0378">Hydrolase</keyword>
<keyword evidence="5 18" id="KW-0121">Carboxypeptidase</keyword>
<dbReference type="SUPFAM" id="SSF56601">
    <property type="entry name" value="beta-lactamase/transpeptidase-like"/>
    <property type="match status" value="1"/>
</dbReference>
<evidence type="ECO:0000256" key="12">
    <source>
        <dbReference type="ARBA" id="ARBA00034000"/>
    </source>
</evidence>
<evidence type="ECO:0000256" key="13">
    <source>
        <dbReference type="PIRSR" id="PIRSR618044-1"/>
    </source>
</evidence>
<comment type="function">
    <text evidence="1">Removes C-terminal D-alanyl residues from sugar-peptide cell wall precursors.</text>
</comment>
<feature type="domain" description="Peptidase S11 D-Ala-D-Ala carboxypeptidase A C-terminal" evidence="17">
    <location>
        <begin position="283"/>
        <end position="373"/>
    </location>
</feature>
<dbReference type="InterPro" id="IPR037167">
    <property type="entry name" value="Peptidase_S11_C_sf"/>
</dbReference>
<dbReference type="InterPro" id="IPR015956">
    <property type="entry name" value="Peniciliin-bd_prot_C_sf"/>
</dbReference>
<dbReference type="GO" id="GO:0009002">
    <property type="term" value="F:serine-type D-Ala-D-Ala carboxypeptidase activity"/>
    <property type="evidence" value="ECO:0007669"/>
    <property type="project" value="UniProtKB-EC"/>
</dbReference>
<feature type="active site" evidence="13">
    <location>
        <position position="131"/>
    </location>
</feature>
<dbReference type="InterPro" id="IPR018044">
    <property type="entry name" value="Peptidase_S11"/>
</dbReference>
<comment type="caution">
    <text evidence="18">The sequence shown here is derived from an EMBL/GenBank/DDBJ whole genome shotgun (WGS) entry which is preliminary data.</text>
</comment>
<evidence type="ECO:0000256" key="7">
    <source>
        <dbReference type="ARBA" id="ARBA00022729"/>
    </source>
</evidence>
<dbReference type="InterPro" id="IPR012907">
    <property type="entry name" value="Peptidase_S11_C"/>
</dbReference>
<evidence type="ECO:0000256" key="9">
    <source>
        <dbReference type="ARBA" id="ARBA00022960"/>
    </source>
</evidence>
<dbReference type="AlphaFoldDB" id="A0A7W6IHH2"/>
<evidence type="ECO:0000256" key="10">
    <source>
        <dbReference type="ARBA" id="ARBA00022984"/>
    </source>
</evidence>
<feature type="active site" description="Proton acceptor" evidence="13">
    <location>
        <position position="69"/>
    </location>
</feature>
<evidence type="ECO:0000313" key="18">
    <source>
        <dbReference type="EMBL" id="MBB4041577.1"/>
    </source>
</evidence>
<evidence type="ECO:0000256" key="2">
    <source>
        <dbReference type="ARBA" id="ARBA00004752"/>
    </source>
</evidence>
<accession>A0A7W6IHH2</accession>
<evidence type="ECO:0000256" key="6">
    <source>
        <dbReference type="ARBA" id="ARBA00022670"/>
    </source>
</evidence>
<feature type="signal peptide" evidence="16">
    <location>
        <begin position="1"/>
        <end position="23"/>
    </location>
</feature>
<keyword evidence="7 16" id="KW-0732">Signal</keyword>
<evidence type="ECO:0000256" key="15">
    <source>
        <dbReference type="RuleBase" id="RU004016"/>
    </source>
</evidence>
<sequence>MRQFQIARFAAVIGLAWGGLALASVGAQGVQAQGFQTTAPTAILIDAESHAVLFEKNADELTAPASMAKVMTAEIVFNEIKSGRLSFDSEFMISENAWRKGGAGSGGSSMFAKVHTPVRLEDLLRGLIVQSGNDAAIAIAEGIAGTEDNFARMMNERAKQIGLAKSTFRNATGYGHPEQKVTVRDLAKLAIHIIETYPDLYKIFGEREFTWNKIRQQNRNPLLAMEIGADGLKTGNIEEAGYGLIGSAVQNDQRLVVVVNGLKTAKDRAAEARKLLDWGFRAFESQQLFAAGQVVGEAQVFGGNMRSLPLVSKRPVRVLVPRGEGERVTARIVYAGPLKAPIQKGAEVARLQVYRADMQALEMPLYANEDVQKGTLSQRALDGFVEFSTGWVRRAFTSLVERI</sequence>
<comment type="catalytic activity">
    <reaction evidence="12">
        <text>Preferential cleavage: (Ac)2-L-Lys-D-Ala-|-D-Ala. Also transpeptidation of peptidyl-alanyl moieties that are N-acyl substituents of D-alanine.</text>
        <dbReference type="EC" id="3.4.16.4"/>
    </reaction>
</comment>
<dbReference type="PRINTS" id="PR00725">
    <property type="entry name" value="DADACBPTASE1"/>
</dbReference>
<dbReference type="GO" id="GO:0009252">
    <property type="term" value="P:peptidoglycan biosynthetic process"/>
    <property type="evidence" value="ECO:0007669"/>
    <property type="project" value="UniProtKB-UniPathway"/>
</dbReference>
<dbReference type="SMART" id="SM00936">
    <property type="entry name" value="PBP5_C"/>
    <property type="match status" value="1"/>
</dbReference>
<evidence type="ECO:0000256" key="1">
    <source>
        <dbReference type="ARBA" id="ARBA00003217"/>
    </source>
</evidence>
<dbReference type="SUPFAM" id="SSF69189">
    <property type="entry name" value="Penicillin-binding protein associated domain"/>
    <property type="match status" value="1"/>
</dbReference>
<reference evidence="18 19" key="1">
    <citation type="submission" date="2020-08" db="EMBL/GenBank/DDBJ databases">
        <title>Genomic Encyclopedia of Type Strains, Phase IV (KMG-IV): sequencing the most valuable type-strain genomes for metagenomic binning, comparative biology and taxonomic classification.</title>
        <authorList>
            <person name="Goeker M."/>
        </authorList>
    </citation>
    <scope>NUCLEOTIDE SEQUENCE [LARGE SCALE GENOMIC DNA]</scope>
    <source>
        <strain evidence="18 19">DSM 15743</strain>
    </source>
</reference>